<dbReference type="CDD" id="cd00037">
    <property type="entry name" value="CLECT"/>
    <property type="match status" value="1"/>
</dbReference>
<dbReference type="SMART" id="SM00034">
    <property type="entry name" value="CLECT"/>
    <property type="match status" value="1"/>
</dbReference>
<dbReference type="Gene3D" id="3.10.100.10">
    <property type="entry name" value="Mannose-Binding Protein A, subunit A"/>
    <property type="match status" value="1"/>
</dbReference>
<feature type="non-terminal residue" evidence="3">
    <location>
        <position position="1"/>
    </location>
</feature>
<gene>
    <name evidence="3" type="primary">CG34033-RA</name>
</gene>
<dbReference type="InterPro" id="IPR016187">
    <property type="entry name" value="CTDL_fold"/>
</dbReference>
<dbReference type="PROSITE" id="PS50041">
    <property type="entry name" value="C_TYPE_LECTIN_2"/>
    <property type="match status" value="1"/>
</dbReference>
<reference evidence="3" key="1">
    <citation type="submission" date="2008-06" db="EMBL/GenBank/DDBJ databases">
        <authorList>
            <person name="Carlson J."/>
            <person name="Booth B."/>
            <person name="Frise E."/>
            <person name="Park S."/>
            <person name="Wan K."/>
            <person name="Yu C."/>
            <person name="Celniker S."/>
        </authorList>
    </citation>
    <scope>NUCLEOTIDE SEQUENCE</scope>
</reference>
<keyword evidence="1" id="KW-0732">Signal</keyword>
<dbReference type="Bgee" id="FBgn0054033">
    <property type="expression patterns" value="Expressed in spermatid in male reproductive gland and 14 other cell types or tissues"/>
</dbReference>
<evidence type="ECO:0000259" key="2">
    <source>
        <dbReference type="PROSITE" id="PS50041"/>
    </source>
</evidence>
<sequence>KEMSQILRMLYCLPIWLLLLLRADEANGKGICLYFSEKTASWFSALTICKSLHMCLADLNTEVTLFQMKSKINQDDHEYWFGLNAHDKPTYRYVSNNKSIEYSPHNSKLVNNEGCVYVKQQNDFFKFESAKCREHRRFICTKTDECDGVSMKHGNSKCVITAEERDLVAY</sequence>
<organism evidence="3">
    <name type="scientific">Drosophila melanogaster</name>
    <name type="common">Fruit fly</name>
    <dbReference type="NCBI Taxonomy" id="7227"/>
    <lineage>
        <taxon>Eukaryota</taxon>
        <taxon>Metazoa</taxon>
        <taxon>Ecdysozoa</taxon>
        <taxon>Arthropoda</taxon>
        <taxon>Hexapoda</taxon>
        <taxon>Insecta</taxon>
        <taxon>Pterygota</taxon>
        <taxon>Neoptera</taxon>
        <taxon>Endopterygota</taxon>
        <taxon>Diptera</taxon>
        <taxon>Brachycera</taxon>
        <taxon>Muscomorpha</taxon>
        <taxon>Ephydroidea</taxon>
        <taxon>Drosophilidae</taxon>
        <taxon>Drosophila</taxon>
        <taxon>Sophophora</taxon>
    </lineage>
</organism>
<accession>B3DNF2</accession>
<proteinExistence type="evidence at transcript level"/>
<dbReference type="SUPFAM" id="SSF56436">
    <property type="entry name" value="C-type lectin-like"/>
    <property type="match status" value="1"/>
</dbReference>
<evidence type="ECO:0000256" key="1">
    <source>
        <dbReference type="SAM" id="SignalP"/>
    </source>
</evidence>
<feature type="chain" id="PRO_5002787309" evidence="1">
    <location>
        <begin position="29"/>
        <end position="170"/>
    </location>
</feature>
<dbReference type="InterPro" id="IPR001304">
    <property type="entry name" value="C-type_lectin-like"/>
</dbReference>
<protein>
    <submittedName>
        <fullName evidence="3">IP20474p</fullName>
    </submittedName>
</protein>
<dbReference type="HOGENOM" id="CLU_133451_0_0_1"/>
<dbReference type="EMBL" id="BT032940">
    <property type="protein sequence ID" value="ACD99504.1"/>
    <property type="molecule type" value="mRNA"/>
</dbReference>
<dbReference type="OrthoDB" id="7882608at2759"/>
<evidence type="ECO:0000313" key="3">
    <source>
        <dbReference type="EMBL" id="ACD99504.1"/>
    </source>
</evidence>
<dbReference type="ExpressionAtlas" id="B3DNF2">
    <property type="expression patterns" value="baseline and differential"/>
</dbReference>
<feature type="signal peptide" evidence="1">
    <location>
        <begin position="1"/>
        <end position="28"/>
    </location>
</feature>
<name>B3DNF2_DROME</name>
<dbReference type="AlphaFoldDB" id="B3DNF2"/>
<dbReference type="Pfam" id="PF00059">
    <property type="entry name" value="Lectin_C"/>
    <property type="match status" value="1"/>
</dbReference>
<dbReference type="VEuPathDB" id="VectorBase:FBgn0054033"/>
<dbReference type="InterPro" id="IPR016186">
    <property type="entry name" value="C-type_lectin-like/link_sf"/>
</dbReference>
<feature type="domain" description="C-type lectin" evidence="2">
    <location>
        <begin position="28"/>
        <end position="141"/>
    </location>
</feature>